<dbReference type="Gene3D" id="3.40.50.720">
    <property type="entry name" value="NAD(P)-binding Rossmann-like Domain"/>
    <property type="match status" value="1"/>
</dbReference>
<dbReference type="EMBL" id="UINC01142298">
    <property type="protein sequence ID" value="SVD30551.1"/>
    <property type="molecule type" value="Genomic_DNA"/>
</dbReference>
<protein>
    <recommendedName>
        <fullName evidence="2">NAD-dependent epimerase/dehydratase domain-containing protein</fullName>
    </recommendedName>
</protein>
<dbReference type="AlphaFoldDB" id="A0A382U9X5"/>
<organism evidence="1">
    <name type="scientific">marine metagenome</name>
    <dbReference type="NCBI Taxonomy" id="408172"/>
    <lineage>
        <taxon>unclassified sequences</taxon>
        <taxon>metagenomes</taxon>
        <taxon>ecological metagenomes</taxon>
    </lineage>
</organism>
<dbReference type="InterPro" id="IPR036291">
    <property type="entry name" value="NAD(P)-bd_dom_sf"/>
</dbReference>
<accession>A0A382U9X5</accession>
<feature type="non-terminal residue" evidence="1">
    <location>
        <position position="76"/>
    </location>
</feature>
<reference evidence="1" key="1">
    <citation type="submission" date="2018-05" db="EMBL/GenBank/DDBJ databases">
        <authorList>
            <person name="Lanie J.A."/>
            <person name="Ng W.-L."/>
            <person name="Kazmierczak K.M."/>
            <person name="Andrzejewski T.M."/>
            <person name="Davidsen T.M."/>
            <person name="Wayne K.J."/>
            <person name="Tettelin H."/>
            <person name="Glass J.I."/>
            <person name="Rusch D."/>
            <person name="Podicherti R."/>
            <person name="Tsui H.-C.T."/>
            <person name="Winkler M.E."/>
        </authorList>
    </citation>
    <scope>NUCLEOTIDE SEQUENCE</scope>
</reference>
<sequence length="76" mass="8557">MYIKVYLTNMKKKTITLLGGSGFLAKYCISELLKYGHKVIVVCRNPYLAGDLRMMGSIDQLDICRGNVTNKQSIEP</sequence>
<gene>
    <name evidence="1" type="ORF">METZ01_LOCUS383405</name>
</gene>
<evidence type="ECO:0000313" key="1">
    <source>
        <dbReference type="EMBL" id="SVD30551.1"/>
    </source>
</evidence>
<proteinExistence type="predicted"/>
<name>A0A382U9X5_9ZZZZ</name>
<evidence type="ECO:0008006" key="2">
    <source>
        <dbReference type="Google" id="ProtNLM"/>
    </source>
</evidence>
<dbReference type="SUPFAM" id="SSF51735">
    <property type="entry name" value="NAD(P)-binding Rossmann-fold domains"/>
    <property type="match status" value="1"/>
</dbReference>